<feature type="compositionally biased region" description="Basic residues" evidence="1">
    <location>
        <begin position="48"/>
        <end position="60"/>
    </location>
</feature>
<dbReference type="Proteomes" id="UP001153069">
    <property type="component" value="Unassembled WGS sequence"/>
</dbReference>
<evidence type="ECO:0000313" key="3">
    <source>
        <dbReference type="Proteomes" id="UP001153069"/>
    </source>
</evidence>
<accession>A0A9N8H2P0</accession>
<evidence type="ECO:0000256" key="1">
    <source>
        <dbReference type="SAM" id="MobiDB-lite"/>
    </source>
</evidence>
<evidence type="ECO:0000313" key="2">
    <source>
        <dbReference type="EMBL" id="CAB9496975.1"/>
    </source>
</evidence>
<keyword evidence="3" id="KW-1185">Reference proteome</keyword>
<sequence>MTNFLTKTVSKTSKKLGKTLSKAAEKGENLVIGKPPGRTASGRDGRGVSRHSSGKGKKSPARSTSGKGSRRRERVEEGSDEVHMFCSDMYTHDFVVDAAKQVEEDSNVTSLILEDLIQRNCNDTSEVIINLMADNFFSNGGNKKANKAQRIWTSISFIDCISDVDSYKNYLDLKAKFTANMKRSLAAKGMSKDLPVKFEAKIELHTMLDIYGVIQLLQAVERDDSVKSVNFPGFRGEDKDVVEAFSKFADTETMEWKETVGILVKYRRNGPKNYKGAKNPNTIVVGDLAKALQCAMFSGSSADLNFEEESGDFAAPSFLAKPGMKDESVTEVSLFDSPEGDLRVRKMRSGSPQEVSWMRSSATRA</sequence>
<name>A0A9N8H2P0_9STRA</name>
<comment type="caution">
    <text evidence="2">The sequence shown here is derived from an EMBL/GenBank/DDBJ whole genome shotgun (WGS) entry which is preliminary data.</text>
</comment>
<feature type="compositionally biased region" description="Low complexity" evidence="1">
    <location>
        <begin position="1"/>
        <end position="11"/>
    </location>
</feature>
<dbReference type="EMBL" id="CAICTM010000012">
    <property type="protein sequence ID" value="CAB9496975.1"/>
    <property type="molecule type" value="Genomic_DNA"/>
</dbReference>
<organism evidence="2 3">
    <name type="scientific">Seminavis robusta</name>
    <dbReference type="NCBI Taxonomy" id="568900"/>
    <lineage>
        <taxon>Eukaryota</taxon>
        <taxon>Sar</taxon>
        <taxon>Stramenopiles</taxon>
        <taxon>Ochrophyta</taxon>
        <taxon>Bacillariophyta</taxon>
        <taxon>Bacillariophyceae</taxon>
        <taxon>Bacillariophycidae</taxon>
        <taxon>Naviculales</taxon>
        <taxon>Naviculaceae</taxon>
        <taxon>Seminavis</taxon>
    </lineage>
</organism>
<feature type="region of interest" description="Disordered" evidence="1">
    <location>
        <begin position="1"/>
        <end position="79"/>
    </location>
</feature>
<reference evidence="2" key="1">
    <citation type="submission" date="2020-06" db="EMBL/GenBank/DDBJ databases">
        <authorList>
            <consortium name="Plant Systems Biology data submission"/>
        </authorList>
    </citation>
    <scope>NUCLEOTIDE SEQUENCE</scope>
    <source>
        <strain evidence="2">D6</strain>
    </source>
</reference>
<proteinExistence type="predicted"/>
<gene>
    <name evidence="2" type="ORF">SEMRO_12_G009340.1</name>
</gene>
<dbReference type="AlphaFoldDB" id="A0A9N8H2P0"/>
<protein>
    <submittedName>
        <fullName evidence="2">Uncharacterized protein</fullName>
    </submittedName>
</protein>